<evidence type="ECO:0000256" key="2">
    <source>
        <dbReference type="ARBA" id="ARBA00022676"/>
    </source>
</evidence>
<dbReference type="PANTHER" id="PTHR48090">
    <property type="entry name" value="UNDECAPRENYL-PHOSPHATE 4-DEOXY-4-FORMAMIDO-L-ARABINOSE TRANSFERASE-RELATED"/>
    <property type="match status" value="1"/>
</dbReference>
<dbReference type="InterPro" id="IPR001173">
    <property type="entry name" value="Glyco_trans_2-like"/>
</dbReference>
<keyword evidence="2" id="KW-0328">Glycosyltransferase</keyword>
<evidence type="ECO:0000313" key="10">
    <source>
        <dbReference type="Proteomes" id="UP000482155"/>
    </source>
</evidence>
<reference evidence="9 10" key="1">
    <citation type="submission" date="2020-02" db="EMBL/GenBank/DDBJ databases">
        <authorList>
            <person name="Kim M.K."/>
        </authorList>
    </citation>
    <scope>NUCLEOTIDE SEQUENCE [LARGE SCALE GENOMIC DNA]</scope>
    <source>
        <strain evidence="9 10">17J57-3</strain>
    </source>
</reference>
<evidence type="ECO:0000256" key="7">
    <source>
        <dbReference type="SAM" id="Phobius"/>
    </source>
</evidence>
<keyword evidence="5 7" id="KW-1133">Transmembrane helix</keyword>
<dbReference type="Proteomes" id="UP000482155">
    <property type="component" value="Unassembled WGS sequence"/>
</dbReference>
<dbReference type="CDD" id="cd04187">
    <property type="entry name" value="DPM1_like_bac"/>
    <property type="match status" value="1"/>
</dbReference>
<accession>A0A6B3SJB1</accession>
<dbReference type="Pfam" id="PF00535">
    <property type="entry name" value="Glycos_transf_2"/>
    <property type="match status" value="1"/>
</dbReference>
<keyword evidence="3 9" id="KW-0808">Transferase</keyword>
<feature type="transmembrane region" description="Helical" evidence="7">
    <location>
        <begin position="265"/>
        <end position="287"/>
    </location>
</feature>
<evidence type="ECO:0000259" key="8">
    <source>
        <dbReference type="Pfam" id="PF00535"/>
    </source>
</evidence>
<dbReference type="RefSeq" id="WP_163961553.1">
    <property type="nucleotide sequence ID" value="NZ_JAAIVB010000021.1"/>
</dbReference>
<evidence type="ECO:0000256" key="6">
    <source>
        <dbReference type="ARBA" id="ARBA00023136"/>
    </source>
</evidence>
<evidence type="ECO:0000256" key="1">
    <source>
        <dbReference type="ARBA" id="ARBA00004141"/>
    </source>
</evidence>
<gene>
    <name evidence="9" type="ORF">G3574_07345</name>
</gene>
<name>A0A6B3SJB1_9BURK</name>
<dbReference type="EMBL" id="JAAIVB010000021">
    <property type="protein sequence ID" value="NEX60887.1"/>
    <property type="molecule type" value="Genomic_DNA"/>
</dbReference>
<dbReference type="Gene3D" id="3.90.550.10">
    <property type="entry name" value="Spore Coat Polysaccharide Biosynthesis Protein SpsA, Chain A"/>
    <property type="match status" value="1"/>
</dbReference>
<evidence type="ECO:0000256" key="5">
    <source>
        <dbReference type="ARBA" id="ARBA00022989"/>
    </source>
</evidence>
<feature type="domain" description="Glycosyltransferase 2-like" evidence="8">
    <location>
        <begin position="6"/>
        <end position="132"/>
    </location>
</feature>
<dbReference type="InterPro" id="IPR050256">
    <property type="entry name" value="Glycosyltransferase_2"/>
</dbReference>
<comment type="caution">
    <text evidence="9">The sequence shown here is derived from an EMBL/GenBank/DDBJ whole genome shotgun (WGS) entry which is preliminary data.</text>
</comment>
<dbReference type="GO" id="GO:0016757">
    <property type="term" value="F:glycosyltransferase activity"/>
    <property type="evidence" value="ECO:0007669"/>
    <property type="project" value="UniProtKB-KW"/>
</dbReference>
<organism evidence="9 10">
    <name type="scientific">Noviherbaspirillum galbum</name>
    <dbReference type="NCBI Taxonomy" id="2709383"/>
    <lineage>
        <taxon>Bacteria</taxon>
        <taxon>Pseudomonadati</taxon>
        <taxon>Pseudomonadota</taxon>
        <taxon>Betaproteobacteria</taxon>
        <taxon>Burkholderiales</taxon>
        <taxon>Oxalobacteraceae</taxon>
        <taxon>Noviherbaspirillum</taxon>
    </lineage>
</organism>
<keyword evidence="4 7" id="KW-0812">Transmembrane</keyword>
<evidence type="ECO:0000256" key="3">
    <source>
        <dbReference type="ARBA" id="ARBA00022679"/>
    </source>
</evidence>
<dbReference type="InterPro" id="IPR029044">
    <property type="entry name" value="Nucleotide-diphossugar_trans"/>
</dbReference>
<evidence type="ECO:0000313" key="9">
    <source>
        <dbReference type="EMBL" id="NEX60887.1"/>
    </source>
</evidence>
<dbReference type="AlphaFoldDB" id="A0A6B3SJB1"/>
<protein>
    <submittedName>
        <fullName evidence="9">Glycosyltransferase family 2 protein</fullName>
    </submittedName>
</protein>
<comment type="subcellular location">
    <subcellularLocation>
        <location evidence="1">Membrane</location>
        <topology evidence="1">Multi-pass membrane protein</topology>
    </subcellularLocation>
</comment>
<evidence type="ECO:0000256" key="4">
    <source>
        <dbReference type="ARBA" id="ARBA00022692"/>
    </source>
</evidence>
<keyword evidence="10" id="KW-1185">Reference proteome</keyword>
<dbReference type="SUPFAM" id="SSF53448">
    <property type="entry name" value="Nucleotide-diphospho-sugar transferases"/>
    <property type="match status" value="1"/>
</dbReference>
<feature type="transmembrane region" description="Helical" evidence="7">
    <location>
        <begin position="229"/>
        <end position="253"/>
    </location>
</feature>
<keyword evidence="6 7" id="KW-0472">Membrane</keyword>
<dbReference type="GO" id="GO:0005886">
    <property type="term" value="C:plasma membrane"/>
    <property type="evidence" value="ECO:0007669"/>
    <property type="project" value="TreeGrafter"/>
</dbReference>
<proteinExistence type="predicted"/>
<sequence length="309" mass="33950">MPPIISLVIPVFNEGAMVHDNIGQILRAAEGAGYELELIAVDDGSRDNSAAEIERAAARDPRVRPVFFTRNFGKEAAIHAGLAHAKGDAVVVLDCDLQHPPELIPQMVEFWRKGLCVVDAVKSDRGEEALQDGFFANAFYALFSRFAGLDIRNHSDFKLLDREVVDTYLAFPEKHRFFRGLIGWANYPSVQIPFTVAARAGGTSQWSKAKLLRYAIDNLTSFSSVPLKLITYVGAAILALGAVIGFLSLLNWFEGRAIGGFTTVNLLIIVIGGAIMISLGIIGHYLARLYDEIKARPPYLTKPNRKPPQ</sequence>
<dbReference type="PANTHER" id="PTHR48090:SF1">
    <property type="entry name" value="PROPHAGE BACTOPRENOL GLUCOSYL TRANSFERASE HOMOLOG"/>
    <property type="match status" value="1"/>
</dbReference>